<sequence>MVEGEHQHHVRDGIHFLLIALFSAVNDLTAIKTIKETPFTVNYLKGASKLAYGNGSSQQQQQQEEHCLVCVNT</sequence>
<accession>A0ABC8SJB4</accession>
<comment type="caution">
    <text evidence="1">The sequence shown here is derived from an EMBL/GenBank/DDBJ whole genome shotgun (WGS) entry which is preliminary data.</text>
</comment>
<name>A0ABC8SJB4_9AQUA</name>
<evidence type="ECO:0000313" key="2">
    <source>
        <dbReference type="Proteomes" id="UP001642360"/>
    </source>
</evidence>
<gene>
    <name evidence="1" type="ORF">ILEXP_LOCUS25829</name>
</gene>
<keyword evidence="2" id="KW-1185">Reference proteome</keyword>
<protein>
    <submittedName>
        <fullName evidence="1">Uncharacterized protein</fullName>
    </submittedName>
</protein>
<reference evidence="1 2" key="1">
    <citation type="submission" date="2024-02" db="EMBL/GenBank/DDBJ databases">
        <authorList>
            <person name="Vignale AGUSTIN F."/>
            <person name="Sosa J E."/>
            <person name="Modenutti C."/>
        </authorList>
    </citation>
    <scope>NUCLEOTIDE SEQUENCE [LARGE SCALE GENOMIC DNA]</scope>
</reference>
<dbReference type="EMBL" id="CAUOFW020002970">
    <property type="protein sequence ID" value="CAK9157278.1"/>
    <property type="molecule type" value="Genomic_DNA"/>
</dbReference>
<proteinExistence type="predicted"/>
<dbReference type="Proteomes" id="UP001642360">
    <property type="component" value="Unassembled WGS sequence"/>
</dbReference>
<dbReference type="AlphaFoldDB" id="A0ABC8SJB4"/>
<evidence type="ECO:0000313" key="1">
    <source>
        <dbReference type="EMBL" id="CAK9157278.1"/>
    </source>
</evidence>
<organism evidence="1 2">
    <name type="scientific">Ilex paraguariensis</name>
    <name type="common">yerba mate</name>
    <dbReference type="NCBI Taxonomy" id="185542"/>
    <lineage>
        <taxon>Eukaryota</taxon>
        <taxon>Viridiplantae</taxon>
        <taxon>Streptophyta</taxon>
        <taxon>Embryophyta</taxon>
        <taxon>Tracheophyta</taxon>
        <taxon>Spermatophyta</taxon>
        <taxon>Magnoliopsida</taxon>
        <taxon>eudicotyledons</taxon>
        <taxon>Gunneridae</taxon>
        <taxon>Pentapetalae</taxon>
        <taxon>asterids</taxon>
        <taxon>campanulids</taxon>
        <taxon>Aquifoliales</taxon>
        <taxon>Aquifoliaceae</taxon>
        <taxon>Ilex</taxon>
    </lineage>
</organism>